<evidence type="ECO:0000256" key="2">
    <source>
        <dbReference type="ARBA" id="ARBA00049661"/>
    </source>
</evidence>
<sequence>MPAHEPSALQSVAPDAQTSADRADAAAQVLEKINALLPEIEQRAQQTEDLRQIPDETVSSLDDAGFFKLLQPSQWGGYEADPVTFYEAVRRIGSACGSTGWVSGIIGVHNWHLALFDQQAQEDVWGSDPSVRISSSYAPMGAGQVVDGGYVVNGSWAWSSGSGIADWVFVGGPVIKDGKPVDFVSFLIPREDYNIKDVWNVVGLRGTGSNTIEVKDVFVPRHRMLSYRTMGMGQAPGLERNTAPVYKMPWGTIHPSTISTPIVGMAYGAYAAHVEHQGKRVRAAYAGEKAKDDPFAKVRIAGAASDIDAAWRQLSGNLADEYNYILRGEEVPMELRLAARRDQVRATGRAIASIDTLFENSGAHALENGTPIQRFWRDAHAGRVHAANDPERAYVAFGNGEFGIPVGDTMV</sequence>
<feature type="domain" description="Acyl-CoA dehydrogenase C-terminal" evidence="5">
    <location>
        <begin position="257"/>
        <end position="389"/>
    </location>
</feature>
<name>A0ABR5IG08_9ACTN</name>
<evidence type="ECO:0000256" key="1">
    <source>
        <dbReference type="ARBA" id="ARBA00023002"/>
    </source>
</evidence>
<feature type="domain" description="Acyl-CoA dehydrogenase/oxidase N-terminal" evidence="4">
    <location>
        <begin position="39"/>
        <end position="120"/>
    </location>
</feature>
<dbReference type="Pfam" id="PF02771">
    <property type="entry name" value="Acyl-CoA_dh_N"/>
    <property type="match status" value="1"/>
</dbReference>
<evidence type="ECO:0000259" key="5">
    <source>
        <dbReference type="Pfam" id="PF08028"/>
    </source>
</evidence>
<dbReference type="InterPro" id="IPR037069">
    <property type="entry name" value="AcylCoA_DH/ox_N_sf"/>
</dbReference>
<dbReference type="Gene3D" id="2.40.110.10">
    <property type="entry name" value="Butyryl-CoA Dehydrogenase, subunit A, domain 2"/>
    <property type="match status" value="1"/>
</dbReference>
<dbReference type="GO" id="GO:0004497">
    <property type="term" value="F:monooxygenase activity"/>
    <property type="evidence" value="ECO:0007669"/>
    <property type="project" value="UniProtKB-KW"/>
</dbReference>
<comment type="caution">
    <text evidence="6">The sequence shown here is derived from an EMBL/GenBank/DDBJ whole genome shotgun (WGS) entry which is preliminary data.</text>
</comment>
<comment type="similarity">
    <text evidence="2">Belongs to the HpaH/HsaA monooxygenase family.</text>
</comment>
<keyword evidence="7" id="KW-1185">Reference proteome</keyword>
<dbReference type="InterPro" id="IPR036250">
    <property type="entry name" value="AcylCo_DH-like_C"/>
</dbReference>
<dbReference type="InterPro" id="IPR046373">
    <property type="entry name" value="Acyl-CoA_Oxase/DH_mid-dom_sf"/>
</dbReference>
<dbReference type="InterPro" id="IPR013786">
    <property type="entry name" value="AcylCoA_DH/ox_N"/>
</dbReference>
<dbReference type="PIRSF" id="PIRSF016578">
    <property type="entry name" value="HsaA"/>
    <property type="match status" value="1"/>
</dbReference>
<dbReference type="CDD" id="cd01159">
    <property type="entry name" value="NcnH"/>
    <property type="match status" value="1"/>
</dbReference>
<dbReference type="InterPro" id="IPR013107">
    <property type="entry name" value="Acyl-CoA_DH_C"/>
</dbReference>
<gene>
    <name evidence="6" type="ORF">ABW18_04130</name>
</gene>
<proteinExistence type="inferred from homology"/>
<dbReference type="EMBL" id="LDTZ01000014">
    <property type="protein sequence ID" value="KNA92514.1"/>
    <property type="molecule type" value="Genomic_DNA"/>
</dbReference>
<dbReference type="PANTHER" id="PTHR48083">
    <property type="entry name" value="MEDIUM-CHAIN SPECIFIC ACYL-COA DEHYDROGENASE, MITOCHONDRIAL-RELATED"/>
    <property type="match status" value="1"/>
</dbReference>
<dbReference type="InterPro" id="IPR009100">
    <property type="entry name" value="AcylCoA_DH/oxidase_NM_dom_sf"/>
</dbReference>
<reference evidence="6 7" key="1">
    <citation type="submission" date="2015-05" db="EMBL/GenBank/DDBJ databases">
        <title>Draft genome sequence of the bacterium Gordonia jacobaea a new member of the Gordonia genus.</title>
        <authorList>
            <person name="Jimenez-Galisteo G."/>
            <person name="Dominguez A."/>
            <person name="Munoz E."/>
            <person name="Vinas M."/>
        </authorList>
    </citation>
    <scope>NUCLEOTIDE SEQUENCE [LARGE SCALE GENOMIC DNA]</scope>
    <source>
        <strain evidence="7">mv1</strain>
    </source>
</reference>
<keyword evidence="6" id="KW-0503">Monooxygenase</keyword>
<protein>
    <submittedName>
        <fullName evidence="6">Monooxygenase</fullName>
    </submittedName>
</protein>
<dbReference type="InterPro" id="IPR054617">
    <property type="entry name" value="HsaA"/>
</dbReference>
<feature type="region of interest" description="Disordered" evidence="3">
    <location>
        <begin position="1"/>
        <end position="24"/>
    </location>
</feature>
<dbReference type="Gene3D" id="1.10.540.10">
    <property type="entry name" value="Acyl-CoA dehydrogenase/oxidase, N-terminal domain"/>
    <property type="match status" value="1"/>
</dbReference>
<dbReference type="NCBIfam" id="NF045629">
    <property type="entry name" value="monooxsub_HsaA"/>
    <property type="match status" value="1"/>
</dbReference>
<evidence type="ECO:0000313" key="7">
    <source>
        <dbReference type="Proteomes" id="UP000037247"/>
    </source>
</evidence>
<evidence type="ECO:0000259" key="4">
    <source>
        <dbReference type="Pfam" id="PF02771"/>
    </source>
</evidence>
<dbReference type="SUPFAM" id="SSF47203">
    <property type="entry name" value="Acyl-CoA dehydrogenase C-terminal domain-like"/>
    <property type="match status" value="1"/>
</dbReference>
<evidence type="ECO:0000256" key="3">
    <source>
        <dbReference type="SAM" id="MobiDB-lite"/>
    </source>
</evidence>
<keyword evidence="1" id="KW-0560">Oxidoreductase</keyword>
<dbReference type="Pfam" id="PF08028">
    <property type="entry name" value="Acyl-CoA_dh_2"/>
    <property type="match status" value="1"/>
</dbReference>
<dbReference type="PANTHER" id="PTHR48083:SF19">
    <property type="entry name" value="FLAVIN-DEPENDENT MONOOXYGENASE, OXYGENASE SUBUNIT HSAA"/>
    <property type="match status" value="1"/>
</dbReference>
<dbReference type="RefSeq" id="WP_049697732.1">
    <property type="nucleotide sequence ID" value="NZ_JAQDQF010000002.1"/>
</dbReference>
<accession>A0ABR5IG08</accession>
<dbReference type="Gene3D" id="1.20.140.10">
    <property type="entry name" value="Butyryl-CoA Dehydrogenase, subunit A, domain 3"/>
    <property type="match status" value="1"/>
</dbReference>
<dbReference type="Proteomes" id="UP000037247">
    <property type="component" value="Unassembled WGS sequence"/>
</dbReference>
<organism evidence="6 7">
    <name type="scientific">Gordonia jacobaea</name>
    <dbReference type="NCBI Taxonomy" id="122202"/>
    <lineage>
        <taxon>Bacteria</taxon>
        <taxon>Bacillati</taxon>
        <taxon>Actinomycetota</taxon>
        <taxon>Actinomycetes</taxon>
        <taxon>Mycobacteriales</taxon>
        <taxon>Gordoniaceae</taxon>
        <taxon>Gordonia</taxon>
    </lineage>
</organism>
<dbReference type="SUPFAM" id="SSF56645">
    <property type="entry name" value="Acyl-CoA dehydrogenase NM domain-like"/>
    <property type="match status" value="1"/>
</dbReference>
<evidence type="ECO:0000313" key="6">
    <source>
        <dbReference type="EMBL" id="KNA92514.1"/>
    </source>
</evidence>
<dbReference type="InterPro" id="IPR050741">
    <property type="entry name" value="Acyl-CoA_dehydrogenase"/>
</dbReference>